<dbReference type="AlphaFoldDB" id="A0A7R8WFV6"/>
<protein>
    <submittedName>
        <fullName evidence="3">Uncharacterized protein</fullName>
    </submittedName>
</protein>
<proteinExistence type="predicted"/>
<dbReference type="EMBL" id="OB661342">
    <property type="protein sequence ID" value="CAD7228010.1"/>
    <property type="molecule type" value="Genomic_DNA"/>
</dbReference>
<feature type="region of interest" description="Disordered" evidence="1">
    <location>
        <begin position="24"/>
        <end position="120"/>
    </location>
</feature>
<organism evidence="3">
    <name type="scientific">Cyprideis torosa</name>
    <dbReference type="NCBI Taxonomy" id="163714"/>
    <lineage>
        <taxon>Eukaryota</taxon>
        <taxon>Metazoa</taxon>
        <taxon>Ecdysozoa</taxon>
        <taxon>Arthropoda</taxon>
        <taxon>Crustacea</taxon>
        <taxon>Oligostraca</taxon>
        <taxon>Ostracoda</taxon>
        <taxon>Podocopa</taxon>
        <taxon>Podocopida</taxon>
        <taxon>Cytherocopina</taxon>
        <taxon>Cytheroidea</taxon>
        <taxon>Cytherideidae</taxon>
        <taxon>Cyprideis</taxon>
    </lineage>
</organism>
<feature type="signal peptide" evidence="2">
    <location>
        <begin position="1"/>
        <end position="16"/>
    </location>
</feature>
<accession>A0A7R8WFV6</accession>
<evidence type="ECO:0000256" key="2">
    <source>
        <dbReference type="SAM" id="SignalP"/>
    </source>
</evidence>
<evidence type="ECO:0000256" key="1">
    <source>
        <dbReference type="SAM" id="MobiDB-lite"/>
    </source>
</evidence>
<keyword evidence="2" id="KW-0732">Signal</keyword>
<feature type="chain" id="PRO_5043310653" evidence="2">
    <location>
        <begin position="17"/>
        <end position="323"/>
    </location>
</feature>
<name>A0A7R8WFV6_9CRUS</name>
<gene>
    <name evidence="3" type="ORF">CTOB1V02_LOCUS5902</name>
</gene>
<evidence type="ECO:0000313" key="3">
    <source>
        <dbReference type="EMBL" id="CAD7228010.1"/>
    </source>
</evidence>
<reference evidence="3" key="1">
    <citation type="submission" date="2020-11" db="EMBL/GenBank/DDBJ databases">
        <authorList>
            <person name="Tran Van P."/>
        </authorList>
    </citation>
    <scope>NUCLEOTIDE SEQUENCE</scope>
</reference>
<sequence length="323" mass="38017">MLSRILLLLTLTSVFAHDIVKHKSDKEHNPDHEHHDHKVAGRSHHDSPKEGPEYHESLKEGPEYHESLKEGPEYHGTPKEGPEYHESPKEGSEYHDTPKTYTSSHYEPEPYDSSKPYSEKHTDQEWNAYYGQEKPGKFYDDFEFKVIDVNLRNGGRYEANRDWKVDCNTYENYRGNGLYMIAIYDNYDRFGDIDLVKCVGQKDSYGDRALKLDLHSNEVINLSPKSEYYKDRCPYNHVLTALWDSKPGFPRVVKGKCTKLKYGRLAHFACIDIPTKNYDEYRHGGWTKPRFTWKVECPQRYAMTGLKRNYYNIESIRCCPEYY</sequence>
<feature type="compositionally biased region" description="Basic and acidic residues" evidence="1">
    <location>
        <begin position="24"/>
        <end position="98"/>
    </location>
</feature>